<gene>
    <name evidence="2" type="ORF">NDU88_002276</name>
</gene>
<name>A0AAV7WQ70_PLEWA</name>
<proteinExistence type="predicted"/>
<feature type="region of interest" description="Disordered" evidence="1">
    <location>
        <begin position="83"/>
        <end position="117"/>
    </location>
</feature>
<evidence type="ECO:0000256" key="1">
    <source>
        <dbReference type="SAM" id="MobiDB-lite"/>
    </source>
</evidence>
<comment type="caution">
    <text evidence="2">The sequence shown here is derived from an EMBL/GenBank/DDBJ whole genome shotgun (WGS) entry which is preliminary data.</text>
</comment>
<organism evidence="2 3">
    <name type="scientific">Pleurodeles waltl</name>
    <name type="common">Iberian ribbed newt</name>
    <dbReference type="NCBI Taxonomy" id="8319"/>
    <lineage>
        <taxon>Eukaryota</taxon>
        <taxon>Metazoa</taxon>
        <taxon>Chordata</taxon>
        <taxon>Craniata</taxon>
        <taxon>Vertebrata</taxon>
        <taxon>Euteleostomi</taxon>
        <taxon>Amphibia</taxon>
        <taxon>Batrachia</taxon>
        <taxon>Caudata</taxon>
        <taxon>Salamandroidea</taxon>
        <taxon>Salamandridae</taxon>
        <taxon>Pleurodelinae</taxon>
        <taxon>Pleurodeles</taxon>
    </lineage>
</organism>
<accession>A0AAV7WQ70</accession>
<evidence type="ECO:0000313" key="3">
    <source>
        <dbReference type="Proteomes" id="UP001066276"/>
    </source>
</evidence>
<keyword evidence="3" id="KW-1185">Reference proteome</keyword>
<sequence length="203" mass="21299">MRSRAHGRVFGPRGGSSSQEEEGSSEEGEVVGQQLVESQGIKRGVFPGTPDLVELGPLDFNGDDSGEHGAALIPWDEEKVSPRAANRMTSTGRRGRRGRAADASSRLCGGVGDTPPGTAAWEQQRLGSVKTWGYDSDYAGGARGICKSGKGVLKGLDVGDRMSDAQGDEVIYPGSPDVGLTPRLAPGCLPQTHGLESHELVMQ</sequence>
<feature type="compositionally biased region" description="Acidic residues" evidence="1">
    <location>
        <begin position="19"/>
        <end position="29"/>
    </location>
</feature>
<dbReference type="EMBL" id="JANPWB010000001">
    <property type="protein sequence ID" value="KAJ1214658.1"/>
    <property type="molecule type" value="Genomic_DNA"/>
</dbReference>
<reference evidence="2" key="1">
    <citation type="journal article" date="2022" name="bioRxiv">
        <title>Sequencing and chromosome-scale assembly of the giantPleurodeles waltlgenome.</title>
        <authorList>
            <person name="Brown T."/>
            <person name="Elewa A."/>
            <person name="Iarovenko S."/>
            <person name="Subramanian E."/>
            <person name="Araus A.J."/>
            <person name="Petzold A."/>
            <person name="Susuki M."/>
            <person name="Suzuki K.-i.T."/>
            <person name="Hayashi T."/>
            <person name="Toyoda A."/>
            <person name="Oliveira C."/>
            <person name="Osipova E."/>
            <person name="Leigh N.D."/>
            <person name="Simon A."/>
            <person name="Yun M.H."/>
        </authorList>
    </citation>
    <scope>NUCLEOTIDE SEQUENCE</scope>
    <source>
        <strain evidence="2">20211129_DDA</strain>
        <tissue evidence="2">Liver</tissue>
    </source>
</reference>
<feature type="region of interest" description="Disordered" evidence="1">
    <location>
        <begin position="1"/>
        <end position="36"/>
    </location>
</feature>
<evidence type="ECO:0000313" key="2">
    <source>
        <dbReference type="EMBL" id="KAJ1214658.1"/>
    </source>
</evidence>
<protein>
    <submittedName>
        <fullName evidence="2">Uncharacterized protein</fullName>
    </submittedName>
</protein>
<dbReference type="AlphaFoldDB" id="A0AAV7WQ70"/>
<dbReference type="Proteomes" id="UP001066276">
    <property type="component" value="Chromosome 1_1"/>
</dbReference>